<keyword evidence="4" id="KW-0472">Membrane</keyword>
<protein>
    <submittedName>
        <fullName evidence="5">Pilin</fullName>
    </submittedName>
</protein>
<dbReference type="AlphaFoldDB" id="A0A378QHI7"/>
<keyword evidence="4" id="KW-0812">Transmembrane</keyword>
<keyword evidence="3" id="KW-0281">Fimbrium</keyword>
<comment type="similarity">
    <text evidence="1 3">Belongs to the N-Me-Phe pilin family.</text>
</comment>
<evidence type="ECO:0000256" key="3">
    <source>
        <dbReference type="RuleBase" id="RU000389"/>
    </source>
</evidence>
<dbReference type="Pfam" id="PF00114">
    <property type="entry name" value="Pilin"/>
    <property type="match status" value="1"/>
</dbReference>
<dbReference type="Gene3D" id="3.30.700.10">
    <property type="entry name" value="Glycoprotein, Type 4 Pilin"/>
    <property type="match status" value="1"/>
</dbReference>
<dbReference type="Proteomes" id="UP000254107">
    <property type="component" value="Unassembled WGS sequence"/>
</dbReference>
<organism evidence="5 6">
    <name type="scientific">Moraxella lacunata</name>
    <dbReference type="NCBI Taxonomy" id="477"/>
    <lineage>
        <taxon>Bacteria</taxon>
        <taxon>Pseudomonadati</taxon>
        <taxon>Pseudomonadota</taxon>
        <taxon>Gammaproteobacteria</taxon>
        <taxon>Moraxellales</taxon>
        <taxon>Moraxellaceae</taxon>
        <taxon>Moraxella</taxon>
    </lineage>
</organism>
<proteinExistence type="inferred from homology"/>
<dbReference type="RefSeq" id="WP_115247784.1">
    <property type="nucleotide sequence ID" value="NZ_UGQC01000001.1"/>
</dbReference>
<dbReference type="NCBIfam" id="TIGR02532">
    <property type="entry name" value="IV_pilin_GFxxxE"/>
    <property type="match status" value="1"/>
</dbReference>
<dbReference type="InterPro" id="IPR045584">
    <property type="entry name" value="Pilin-like"/>
</dbReference>
<dbReference type="PANTHER" id="PTHR30093:SF34">
    <property type="entry name" value="PREPILIN PEPTIDASE-DEPENDENT PROTEIN D"/>
    <property type="match status" value="1"/>
</dbReference>
<dbReference type="GO" id="GO:0044096">
    <property type="term" value="C:type IV pilus"/>
    <property type="evidence" value="ECO:0007669"/>
    <property type="project" value="TreeGrafter"/>
</dbReference>
<reference evidence="5 6" key="1">
    <citation type="submission" date="2018-06" db="EMBL/GenBank/DDBJ databases">
        <authorList>
            <consortium name="Pathogen Informatics"/>
            <person name="Doyle S."/>
        </authorList>
    </citation>
    <scope>NUCLEOTIDE SEQUENCE [LARGE SCALE GENOMIC DNA]</scope>
    <source>
        <strain evidence="5 6">NCTC7911</strain>
    </source>
</reference>
<keyword evidence="6" id="KW-1185">Reference proteome</keyword>
<keyword evidence="2" id="KW-0488">Methylation</keyword>
<dbReference type="SUPFAM" id="SSF54523">
    <property type="entry name" value="Pili subunits"/>
    <property type="match status" value="1"/>
</dbReference>
<dbReference type="EMBL" id="UGQC01000001">
    <property type="protein sequence ID" value="STZ00359.1"/>
    <property type="molecule type" value="Genomic_DNA"/>
</dbReference>
<evidence type="ECO:0000313" key="6">
    <source>
        <dbReference type="Proteomes" id="UP000254107"/>
    </source>
</evidence>
<dbReference type="PROSITE" id="PS00409">
    <property type="entry name" value="PROKAR_NTER_METHYL"/>
    <property type="match status" value="1"/>
</dbReference>
<evidence type="ECO:0000256" key="1">
    <source>
        <dbReference type="ARBA" id="ARBA00005233"/>
    </source>
</evidence>
<evidence type="ECO:0000256" key="4">
    <source>
        <dbReference type="SAM" id="Phobius"/>
    </source>
</evidence>
<dbReference type="InterPro" id="IPR012902">
    <property type="entry name" value="N_methyl_site"/>
</dbReference>
<dbReference type="PANTHER" id="PTHR30093">
    <property type="entry name" value="GENERAL SECRETION PATHWAY PROTEIN G"/>
    <property type="match status" value="1"/>
</dbReference>
<name>A0A378QHI7_MORLA</name>
<evidence type="ECO:0000313" key="5">
    <source>
        <dbReference type="EMBL" id="STZ00359.1"/>
    </source>
</evidence>
<feature type="transmembrane region" description="Helical" evidence="4">
    <location>
        <begin position="12"/>
        <end position="30"/>
    </location>
</feature>
<dbReference type="Pfam" id="PF07963">
    <property type="entry name" value="N_methyl"/>
    <property type="match status" value="1"/>
</dbReference>
<keyword evidence="4" id="KW-1133">Transmembrane helix</keyword>
<dbReference type="GeneID" id="302270320"/>
<evidence type="ECO:0000256" key="2">
    <source>
        <dbReference type="ARBA" id="ARBA00022481"/>
    </source>
</evidence>
<dbReference type="GO" id="GO:0007155">
    <property type="term" value="P:cell adhesion"/>
    <property type="evidence" value="ECO:0007669"/>
    <property type="project" value="InterPro"/>
</dbReference>
<sequence length="143" mass="15253">MNAQKGFTLIELMIVVAIIGILAAIALPAYQDYIAKSQLSEAFTLADGMKTTIATNRERNSCQSTDTNANKVSGKYGVATIDNVTPNSTTHCTITYQVNTTDVSDRIQGGKVQMKVDNNSSSISKVSGANTTIADKYLPTAIK</sequence>
<gene>
    <name evidence="5" type="primary">tfpA_2</name>
    <name evidence="5" type="ORF">NCTC7911_01754</name>
</gene>
<dbReference type="GO" id="GO:0043107">
    <property type="term" value="P:type IV pilus-dependent motility"/>
    <property type="evidence" value="ECO:0007669"/>
    <property type="project" value="TreeGrafter"/>
</dbReference>
<accession>A0A378QHI7</accession>
<dbReference type="InterPro" id="IPR001082">
    <property type="entry name" value="Pilin"/>
</dbReference>